<dbReference type="GO" id="GO:0016787">
    <property type="term" value="F:hydrolase activity"/>
    <property type="evidence" value="ECO:0007669"/>
    <property type="project" value="UniProtKB-KW"/>
</dbReference>
<organism evidence="4 5">
    <name type="scientific">Pseudomonas syringae pv. actinidiae ICMP 19096</name>
    <dbReference type="NCBI Taxonomy" id="1194405"/>
    <lineage>
        <taxon>Bacteria</taxon>
        <taxon>Pseudomonadati</taxon>
        <taxon>Pseudomonadota</taxon>
        <taxon>Gammaproteobacteria</taxon>
        <taxon>Pseudomonadales</taxon>
        <taxon>Pseudomonadaceae</taxon>
        <taxon>Pseudomonas</taxon>
        <taxon>Pseudomonas syringae</taxon>
    </lineage>
</organism>
<dbReference type="Pfam" id="PF21986">
    <property type="entry name" value="AH_C"/>
    <property type="match status" value="1"/>
</dbReference>
<feature type="non-terminal residue" evidence="4">
    <location>
        <position position="1"/>
    </location>
</feature>
<keyword evidence="1" id="KW-0732">Signal</keyword>
<dbReference type="AlphaFoldDB" id="A0A656K4Z2"/>
<evidence type="ECO:0000256" key="1">
    <source>
        <dbReference type="ARBA" id="ARBA00022729"/>
    </source>
</evidence>
<accession>A0A656K4Z2</accession>
<proteinExistence type="predicted"/>
<gene>
    <name evidence="4" type="ORF">A245_02183</name>
</gene>
<comment type="caution">
    <text evidence="4">The sequence shown here is derived from an EMBL/GenBank/DDBJ whole genome shotgun (WGS) entry which is preliminary data.</text>
</comment>
<evidence type="ECO:0000256" key="2">
    <source>
        <dbReference type="SAM" id="Phobius"/>
    </source>
</evidence>
<dbReference type="Proteomes" id="UP000018849">
    <property type="component" value="Unassembled WGS sequence"/>
</dbReference>
<keyword evidence="4" id="KW-0378">Hydrolase</keyword>
<name>A0A656K4Z2_PSESF</name>
<dbReference type="NCBIfam" id="TIGR01409">
    <property type="entry name" value="TAT_signal_seq"/>
    <property type="match status" value="1"/>
</dbReference>
<feature type="non-terminal residue" evidence="4">
    <location>
        <position position="105"/>
    </location>
</feature>
<sequence length="105" mass="11261">NTSPPKPGLVRVPHQGARIEVEVWEMPLSRFGAFVAAIPAPLGIGSLQLADGAWVRRTNIFHRSLIRGSTMSNVDRRSFIKLAGIIGLSAALPFGRAYSADAPLV</sequence>
<evidence type="ECO:0000313" key="5">
    <source>
        <dbReference type="Proteomes" id="UP000018849"/>
    </source>
</evidence>
<keyword evidence="2" id="KW-0472">Membrane</keyword>
<keyword evidence="2" id="KW-0812">Transmembrane</keyword>
<feature type="domain" description="Allophanate hydrolase C-terminal" evidence="3">
    <location>
        <begin position="2"/>
        <end position="56"/>
    </location>
</feature>
<reference evidence="4 5" key="1">
    <citation type="journal article" date="2013" name="PLoS Pathog.">
        <title>Genomic analysis of the Kiwifruit pathogen Pseudomonas syringae pv. actinidiae provides insight into the origins of an emergent plant disease.</title>
        <authorList>
            <person name="McCann H.C."/>
            <person name="Rikkerink E.H."/>
            <person name="Bertels F."/>
            <person name="Fiers M."/>
            <person name="Lu A."/>
            <person name="Rees-George J."/>
            <person name="Andersen M.T."/>
            <person name="Gleave A.P."/>
            <person name="Haubold B."/>
            <person name="Wohlers M.W."/>
            <person name="Guttman D.S."/>
            <person name="Wang P.W."/>
            <person name="Straub C."/>
            <person name="Vanneste J.L."/>
            <person name="Rainey P.B."/>
            <person name="Templeton M.D."/>
        </authorList>
    </citation>
    <scope>NUCLEOTIDE SEQUENCE [LARGE SCALE GENOMIC DNA]</scope>
    <source>
        <strain evidence="4 5">ICMP 19096</strain>
    </source>
</reference>
<dbReference type="EMBL" id="AOKF01000158">
    <property type="protein sequence ID" value="EPN69233.1"/>
    <property type="molecule type" value="Genomic_DNA"/>
</dbReference>
<keyword evidence="2" id="KW-1133">Transmembrane helix</keyword>
<protein>
    <submittedName>
        <fullName evidence="4">Allophanate hydrolase</fullName>
    </submittedName>
</protein>
<evidence type="ECO:0000259" key="3">
    <source>
        <dbReference type="Pfam" id="PF21986"/>
    </source>
</evidence>
<feature type="transmembrane region" description="Helical" evidence="2">
    <location>
        <begin position="79"/>
        <end position="98"/>
    </location>
</feature>
<evidence type="ECO:0000313" key="4">
    <source>
        <dbReference type="EMBL" id="EPN69233.1"/>
    </source>
</evidence>
<dbReference type="InterPro" id="IPR019546">
    <property type="entry name" value="TAT_signal_bac_arc"/>
</dbReference>
<feature type="transmembrane region" description="Helical" evidence="2">
    <location>
        <begin position="31"/>
        <end position="50"/>
    </location>
</feature>
<dbReference type="Gene3D" id="3.10.490.10">
    <property type="entry name" value="Gamma-glutamyl cyclotransferase-like"/>
    <property type="match status" value="1"/>
</dbReference>
<dbReference type="InterPro" id="IPR053844">
    <property type="entry name" value="AH_C"/>
</dbReference>